<evidence type="ECO:0000259" key="6">
    <source>
        <dbReference type="PROSITE" id="PS50850"/>
    </source>
</evidence>
<evidence type="ECO:0000256" key="4">
    <source>
        <dbReference type="ARBA" id="ARBA00023136"/>
    </source>
</evidence>
<evidence type="ECO:0000256" key="2">
    <source>
        <dbReference type="ARBA" id="ARBA00022692"/>
    </source>
</evidence>
<dbReference type="GO" id="GO:0022857">
    <property type="term" value="F:transmembrane transporter activity"/>
    <property type="evidence" value="ECO:0007669"/>
    <property type="project" value="InterPro"/>
</dbReference>
<dbReference type="Proteomes" id="UP001186944">
    <property type="component" value="Unassembled WGS sequence"/>
</dbReference>
<feature type="transmembrane region" description="Helical" evidence="5">
    <location>
        <begin position="393"/>
        <end position="413"/>
    </location>
</feature>
<dbReference type="InterPro" id="IPR020846">
    <property type="entry name" value="MFS_dom"/>
</dbReference>
<comment type="subcellular location">
    <subcellularLocation>
        <location evidence="1">Membrane</location>
        <topology evidence="1">Multi-pass membrane protein</topology>
    </subcellularLocation>
</comment>
<dbReference type="PANTHER" id="PTHR24064">
    <property type="entry name" value="SOLUTE CARRIER FAMILY 22 MEMBER"/>
    <property type="match status" value="1"/>
</dbReference>
<feature type="transmembrane region" description="Helical" evidence="5">
    <location>
        <begin position="319"/>
        <end position="340"/>
    </location>
</feature>
<reference evidence="7" key="1">
    <citation type="submission" date="2019-08" db="EMBL/GenBank/DDBJ databases">
        <title>The improved chromosome-level genome for the pearl oyster Pinctada fucata martensii using PacBio sequencing and Hi-C.</title>
        <authorList>
            <person name="Zheng Z."/>
        </authorList>
    </citation>
    <scope>NUCLEOTIDE SEQUENCE</scope>
    <source>
        <strain evidence="7">ZZ-2019</strain>
        <tissue evidence="7">Adductor muscle</tissue>
    </source>
</reference>
<accession>A0AA89C2L9</accession>
<evidence type="ECO:0000313" key="7">
    <source>
        <dbReference type="EMBL" id="KAK3097006.1"/>
    </source>
</evidence>
<feature type="transmembrane region" description="Helical" evidence="5">
    <location>
        <begin position="239"/>
        <end position="256"/>
    </location>
</feature>
<comment type="caution">
    <text evidence="7">The sequence shown here is derived from an EMBL/GenBank/DDBJ whole genome shotgun (WGS) entry which is preliminary data.</text>
</comment>
<keyword evidence="2 5" id="KW-0812">Transmembrane</keyword>
<keyword evidence="4 5" id="KW-0472">Membrane</keyword>
<feature type="transmembrane region" description="Helical" evidence="5">
    <location>
        <begin position="211"/>
        <end position="233"/>
    </location>
</feature>
<dbReference type="AlphaFoldDB" id="A0AA89C2L9"/>
<organism evidence="7 8">
    <name type="scientific">Pinctada imbricata</name>
    <name type="common">Atlantic pearl-oyster</name>
    <name type="synonym">Pinctada martensii</name>
    <dbReference type="NCBI Taxonomy" id="66713"/>
    <lineage>
        <taxon>Eukaryota</taxon>
        <taxon>Metazoa</taxon>
        <taxon>Spiralia</taxon>
        <taxon>Lophotrochozoa</taxon>
        <taxon>Mollusca</taxon>
        <taxon>Bivalvia</taxon>
        <taxon>Autobranchia</taxon>
        <taxon>Pteriomorphia</taxon>
        <taxon>Pterioida</taxon>
        <taxon>Pterioidea</taxon>
        <taxon>Pteriidae</taxon>
        <taxon>Pinctada</taxon>
    </lineage>
</organism>
<keyword evidence="8" id="KW-1185">Reference proteome</keyword>
<feature type="transmembrane region" description="Helical" evidence="5">
    <location>
        <begin position="177"/>
        <end position="199"/>
    </location>
</feature>
<dbReference type="InterPro" id="IPR036259">
    <property type="entry name" value="MFS_trans_sf"/>
</dbReference>
<evidence type="ECO:0000256" key="1">
    <source>
        <dbReference type="ARBA" id="ARBA00004141"/>
    </source>
</evidence>
<name>A0AA89C2L9_PINIB</name>
<evidence type="ECO:0000256" key="3">
    <source>
        <dbReference type="ARBA" id="ARBA00022989"/>
    </source>
</evidence>
<feature type="transmembrane region" description="Helical" evidence="5">
    <location>
        <begin position="153"/>
        <end position="171"/>
    </location>
</feature>
<keyword evidence="3 5" id="KW-1133">Transmembrane helix</keyword>
<protein>
    <recommendedName>
        <fullName evidence="6">Major facilitator superfamily (MFS) profile domain-containing protein</fullName>
    </recommendedName>
</protein>
<dbReference type="EMBL" id="VSWD01000007">
    <property type="protein sequence ID" value="KAK3097006.1"/>
    <property type="molecule type" value="Genomic_DNA"/>
</dbReference>
<dbReference type="SUPFAM" id="SSF103473">
    <property type="entry name" value="MFS general substrate transporter"/>
    <property type="match status" value="1"/>
</dbReference>
<dbReference type="GO" id="GO:0016020">
    <property type="term" value="C:membrane"/>
    <property type="evidence" value="ECO:0007669"/>
    <property type="project" value="UniProtKB-SubCell"/>
</dbReference>
<dbReference type="InterPro" id="IPR005828">
    <property type="entry name" value="MFS_sugar_transport-like"/>
</dbReference>
<feature type="transmembrane region" description="Helical" evidence="5">
    <location>
        <begin position="20"/>
        <end position="42"/>
    </location>
</feature>
<proteinExistence type="predicted"/>
<feature type="transmembrane region" description="Helical" evidence="5">
    <location>
        <begin position="352"/>
        <end position="372"/>
    </location>
</feature>
<evidence type="ECO:0000256" key="5">
    <source>
        <dbReference type="SAM" id="Phobius"/>
    </source>
</evidence>
<dbReference type="Pfam" id="PF00083">
    <property type="entry name" value="Sugar_tr"/>
    <property type="match status" value="1"/>
</dbReference>
<dbReference type="Gene3D" id="1.20.1250.20">
    <property type="entry name" value="MFS general substrate transporter like domains"/>
    <property type="match status" value="1"/>
</dbReference>
<gene>
    <name evidence="7" type="ORF">FSP39_005540</name>
</gene>
<sequence length="454" mass="51305">MEYDEVIQHIGDFGKYQKRLLAVIFFPVMFNSFSAPISNFLLGDHSHRCRILELQNDTYAVQNTVHSVLINVTIPTLEDGSYDPCHIMTNGSRRTCDDWVFDDSVFSNTIISQFSLVCEKKLSNSHAVATYFIGQMASPFLLIPIGDIIGRRLLACITLTLVFAVNIAMPFSNSLALFAVFRFLDGLLAASLYTTSFVIGIELLGALKRKIAATVILLIYCLGEFVLVVLAYFIRDWRWLQVTVALPMALPLIYWWPKVLPESVRWLMSRGRMEEALVILRRAAKTNKKSLPSNVNVKYDTTKISNIKILKELFTSRKLLLYWSIAASNWFVIAFIYNGIKMNIGKLGGDLYVSFTLVVVAETLGYSLLFTMDIVGHKRLHMIVMAEGKMKKALPLILYGVIVFVVTLLTIILPETSGRKLPDYVKESEIVDCHKGQRKAVKSDDEDNEIESDL</sequence>
<feature type="domain" description="Major facilitator superfamily (MFS) profile" evidence="6">
    <location>
        <begin position="64"/>
        <end position="454"/>
    </location>
</feature>
<evidence type="ECO:0000313" key="8">
    <source>
        <dbReference type="Proteomes" id="UP001186944"/>
    </source>
</evidence>
<dbReference type="PROSITE" id="PS50850">
    <property type="entry name" value="MFS"/>
    <property type="match status" value="1"/>
</dbReference>